<evidence type="ECO:0000256" key="5">
    <source>
        <dbReference type="ARBA" id="ARBA00022679"/>
    </source>
</evidence>
<keyword evidence="9" id="KW-0460">Magnesium</keyword>
<evidence type="ECO:0000256" key="6">
    <source>
        <dbReference type="ARBA" id="ARBA00022741"/>
    </source>
</evidence>
<keyword evidence="6" id="KW-0547">Nucleotide-binding</keyword>
<dbReference type="InterPro" id="IPR015824">
    <property type="entry name" value="Phosphoglycerate_kinase_N"/>
</dbReference>
<evidence type="ECO:0000256" key="3">
    <source>
        <dbReference type="ARBA" id="ARBA00008982"/>
    </source>
</evidence>
<reference evidence="10" key="1">
    <citation type="submission" date="2020-11" db="EMBL/GenBank/DDBJ databases">
        <authorList>
            <person name="Tran Van P."/>
        </authorList>
    </citation>
    <scope>NUCLEOTIDE SEQUENCE</scope>
</reference>
<dbReference type="Gene3D" id="3.40.50.1260">
    <property type="entry name" value="Phosphoglycerate kinase, N-terminal domain"/>
    <property type="match status" value="2"/>
</dbReference>
<protein>
    <recommendedName>
        <fullName evidence="4">phosphoglycerate kinase</fullName>
        <ecNumber evidence="4">2.7.2.3</ecNumber>
    </recommendedName>
</protein>
<dbReference type="GO" id="GO:0006096">
    <property type="term" value="P:glycolytic process"/>
    <property type="evidence" value="ECO:0007669"/>
    <property type="project" value="UniProtKB-UniPathway"/>
</dbReference>
<organism evidence="10">
    <name type="scientific">Cyprideis torosa</name>
    <dbReference type="NCBI Taxonomy" id="163714"/>
    <lineage>
        <taxon>Eukaryota</taxon>
        <taxon>Metazoa</taxon>
        <taxon>Ecdysozoa</taxon>
        <taxon>Arthropoda</taxon>
        <taxon>Crustacea</taxon>
        <taxon>Oligostraca</taxon>
        <taxon>Ostracoda</taxon>
        <taxon>Podocopa</taxon>
        <taxon>Podocopida</taxon>
        <taxon>Cytherocopina</taxon>
        <taxon>Cytheroidea</taxon>
        <taxon>Cytherideidae</taxon>
        <taxon>Cyprideis</taxon>
    </lineage>
</organism>
<dbReference type="GO" id="GO:0004618">
    <property type="term" value="F:phosphoglycerate kinase activity"/>
    <property type="evidence" value="ECO:0007669"/>
    <property type="project" value="UniProtKB-EC"/>
</dbReference>
<name>A0A7R8ZQ59_9CRUS</name>
<evidence type="ECO:0000256" key="1">
    <source>
        <dbReference type="ARBA" id="ARBA00000642"/>
    </source>
</evidence>
<gene>
    <name evidence="10" type="ORF">CTOB1V02_LOCUS10125</name>
</gene>
<dbReference type="EMBL" id="OB664465">
    <property type="protein sequence ID" value="CAD7232288.1"/>
    <property type="molecule type" value="Genomic_DNA"/>
</dbReference>
<evidence type="ECO:0000313" key="10">
    <source>
        <dbReference type="EMBL" id="CAD7232288.1"/>
    </source>
</evidence>
<dbReference type="EC" id="2.7.2.3" evidence="4"/>
<sequence length="83" mass="9091">MAAKPTIMKVLKDGGAVILMSHLGRPKDCLEIEVHLAADVVGEDAEKQVKRLEMGEILLLENVRFRPEEEAGDAAFAEKLASF</sequence>
<evidence type="ECO:0000256" key="7">
    <source>
        <dbReference type="ARBA" id="ARBA00022777"/>
    </source>
</evidence>
<dbReference type="AlphaFoldDB" id="A0A7R8ZQ59"/>
<dbReference type="InterPro" id="IPR036043">
    <property type="entry name" value="Phosphoglycerate_kinase_sf"/>
</dbReference>
<dbReference type="GO" id="GO:0005524">
    <property type="term" value="F:ATP binding"/>
    <property type="evidence" value="ECO:0007669"/>
    <property type="project" value="UniProtKB-KW"/>
</dbReference>
<dbReference type="Pfam" id="PF00162">
    <property type="entry name" value="PGK"/>
    <property type="match status" value="1"/>
</dbReference>
<evidence type="ECO:0000256" key="9">
    <source>
        <dbReference type="ARBA" id="ARBA00022842"/>
    </source>
</evidence>
<dbReference type="UniPathway" id="UPA00109">
    <property type="reaction ID" value="UER00185"/>
</dbReference>
<accession>A0A7R8ZQ59</accession>
<evidence type="ECO:0000256" key="4">
    <source>
        <dbReference type="ARBA" id="ARBA00013061"/>
    </source>
</evidence>
<evidence type="ECO:0000256" key="8">
    <source>
        <dbReference type="ARBA" id="ARBA00022840"/>
    </source>
</evidence>
<keyword evidence="8" id="KW-0067">ATP-binding</keyword>
<dbReference type="OrthoDB" id="275353at2759"/>
<dbReference type="PANTHER" id="PTHR11406">
    <property type="entry name" value="PHOSPHOGLYCERATE KINASE"/>
    <property type="match status" value="1"/>
</dbReference>
<feature type="non-terminal residue" evidence="10">
    <location>
        <position position="83"/>
    </location>
</feature>
<comment type="cofactor">
    <cofactor evidence="2">
        <name>Mg(2+)</name>
        <dbReference type="ChEBI" id="CHEBI:18420"/>
    </cofactor>
</comment>
<evidence type="ECO:0000256" key="2">
    <source>
        <dbReference type="ARBA" id="ARBA00001946"/>
    </source>
</evidence>
<dbReference type="SUPFAM" id="SSF53748">
    <property type="entry name" value="Phosphoglycerate kinase"/>
    <property type="match status" value="1"/>
</dbReference>
<dbReference type="InterPro" id="IPR001576">
    <property type="entry name" value="Phosphoglycerate_kinase"/>
</dbReference>
<comment type="catalytic activity">
    <reaction evidence="1">
        <text>(2R)-3-phosphoglycerate + ATP = (2R)-3-phospho-glyceroyl phosphate + ADP</text>
        <dbReference type="Rhea" id="RHEA:14801"/>
        <dbReference type="ChEBI" id="CHEBI:30616"/>
        <dbReference type="ChEBI" id="CHEBI:57604"/>
        <dbReference type="ChEBI" id="CHEBI:58272"/>
        <dbReference type="ChEBI" id="CHEBI:456216"/>
        <dbReference type="EC" id="2.7.2.3"/>
    </reaction>
</comment>
<dbReference type="GO" id="GO:0006094">
    <property type="term" value="P:gluconeogenesis"/>
    <property type="evidence" value="ECO:0007669"/>
    <property type="project" value="TreeGrafter"/>
</dbReference>
<dbReference type="GO" id="GO:0043531">
    <property type="term" value="F:ADP binding"/>
    <property type="evidence" value="ECO:0007669"/>
    <property type="project" value="TreeGrafter"/>
</dbReference>
<dbReference type="PANTHER" id="PTHR11406:SF23">
    <property type="entry name" value="PHOSPHOGLYCERATE KINASE 1, CHLOROPLASTIC-RELATED"/>
    <property type="match status" value="1"/>
</dbReference>
<keyword evidence="5" id="KW-0808">Transferase</keyword>
<keyword evidence="7" id="KW-0418">Kinase</keyword>
<dbReference type="GO" id="GO:0005829">
    <property type="term" value="C:cytosol"/>
    <property type="evidence" value="ECO:0007669"/>
    <property type="project" value="TreeGrafter"/>
</dbReference>
<proteinExistence type="inferred from homology"/>
<comment type="similarity">
    <text evidence="3">Belongs to the phosphoglycerate kinase family.</text>
</comment>